<dbReference type="Proteomes" id="UP000554235">
    <property type="component" value="Unassembled WGS sequence"/>
</dbReference>
<feature type="compositionally biased region" description="Polar residues" evidence="1">
    <location>
        <begin position="177"/>
        <end position="187"/>
    </location>
</feature>
<organism evidence="2 3">
    <name type="scientific">Fusarium albosuccineum</name>
    <dbReference type="NCBI Taxonomy" id="1237068"/>
    <lineage>
        <taxon>Eukaryota</taxon>
        <taxon>Fungi</taxon>
        <taxon>Dikarya</taxon>
        <taxon>Ascomycota</taxon>
        <taxon>Pezizomycotina</taxon>
        <taxon>Sordariomycetes</taxon>
        <taxon>Hypocreomycetidae</taxon>
        <taxon>Hypocreales</taxon>
        <taxon>Nectriaceae</taxon>
        <taxon>Fusarium</taxon>
        <taxon>Fusarium decemcellulare species complex</taxon>
    </lineage>
</organism>
<accession>A0A8H4LCR5</accession>
<proteinExistence type="predicted"/>
<comment type="caution">
    <text evidence="2">The sequence shown here is derived from an EMBL/GenBank/DDBJ whole genome shotgun (WGS) entry which is preliminary data.</text>
</comment>
<dbReference type="OrthoDB" id="4835412at2759"/>
<dbReference type="AlphaFoldDB" id="A0A8H4LCR5"/>
<feature type="region of interest" description="Disordered" evidence="1">
    <location>
        <begin position="176"/>
        <end position="203"/>
    </location>
</feature>
<evidence type="ECO:0000313" key="2">
    <source>
        <dbReference type="EMBL" id="KAF4465159.1"/>
    </source>
</evidence>
<keyword evidence="3" id="KW-1185">Reference proteome</keyword>
<feature type="region of interest" description="Disordered" evidence="1">
    <location>
        <begin position="708"/>
        <end position="852"/>
    </location>
</feature>
<feature type="compositionally biased region" description="Polar residues" evidence="1">
    <location>
        <begin position="267"/>
        <end position="322"/>
    </location>
</feature>
<feature type="region of interest" description="Disordered" evidence="1">
    <location>
        <begin position="226"/>
        <end position="411"/>
    </location>
</feature>
<feature type="compositionally biased region" description="Polar residues" evidence="1">
    <location>
        <begin position="362"/>
        <end position="382"/>
    </location>
</feature>
<sequence>MSEVVTTAIAKLQTLWNICLRWHSEVNSIKNPQHAHQEDYQTKRARFDQEVKQLARMPRGDAYQQCSNKIFELAGDINRLETEYAQLLSVREQDFRKQLDVFNRDFAYTMIEAFGDTLADPWIQDRLRMVIIPQELTAEMDTAVGEANTAPDPVTNLETNPGLGENVQVDAHAAADTNPSLGTNTAPEGSAPEDPTSEENQSAGEAQFHIPQDNTYAAEDVAPEVPAPEVPAPEADPVRHNSPVPDTNVTPQMRLDPGPISDLGESLGSQTNPSTQMNLTTEVNSASETNPSLETNVLPETTVQEASPNTQSIPLPDTNLTPASDPASEKNMARDETTRGVKEQHELKNTTASQAAARTTSPNQHDGSQTDAPPARSSNNHRQPSDPPAVNLRTPRKRPAATTLDQQQKRPRYADMPIASTDSVVDFDEVFQDGNARVNYLIAQYPARTGEWYILECKEHGKHFVNNPVLGAAKHLAGLDHGLTREHSLAVSTLGTRVLNCNATLAEKNNVVARDAFSKQLGLPPRSRDSNKRTRPPMTESDRPLHHHGEQTQSQESPGIPLPEGILIPVVGEIYAVRYPRIRFLYPVLVLSWPSFEHFEWKESLLRITPSCYLFDRKLDQYPRGWAKGYEDGGPLVSQRQYPVIYFDGRQFPKQSSVGWLPVSSFKAFDPEDTSIGHRNSVAEFLQHKDPRFTAVSPTSVEKYVVISDDSDSDDPDTSNGVKQEDSEKGFAHDKRSSDNADENAVGKGSEDNPNGQSQANGHQEQTEQNFYSEKRSSGDEAVPSQMPSRQDVNQDPQVQSHIRRVSQQHTQPTVPSAPQRRIEPPFVTGESLEAEPAGHLPPASGDSSKQPMIGIQGQRAVALGSIGQSSQPALQKNPSQSQHSFTPSGLSEEEDLAALAAEARAVMSTASKWFDDEPPAPVSTDDIRTHDDIYDTRTRTSRVVIPQHVRLQPGPAANSDPRRLPDLAPKPCPQQQNNRFLDAVRNAHARSSKGPVFIQQNASC</sequence>
<feature type="compositionally biased region" description="Polar residues" evidence="1">
    <location>
        <begin position="808"/>
        <end position="817"/>
    </location>
</feature>
<dbReference type="EMBL" id="JAADYS010001081">
    <property type="protein sequence ID" value="KAF4465159.1"/>
    <property type="molecule type" value="Genomic_DNA"/>
</dbReference>
<feature type="compositionally biased region" description="Polar residues" evidence="1">
    <location>
        <begin position="786"/>
        <end position="801"/>
    </location>
</feature>
<feature type="compositionally biased region" description="Basic and acidic residues" evidence="1">
    <location>
        <begin position="540"/>
        <end position="550"/>
    </location>
</feature>
<feature type="compositionally biased region" description="Low complexity" evidence="1">
    <location>
        <begin position="350"/>
        <end position="361"/>
    </location>
</feature>
<feature type="region of interest" description="Disordered" evidence="1">
    <location>
        <begin position="521"/>
        <end position="560"/>
    </location>
</feature>
<feature type="compositionally biased region" description="Basic and acidic residues" evidence="1">
    <location>
        <begin position="327"/>
        <end position="348"/>
    </location>
</feature>
<feature type="compositionally biased region" description="Basic and acidic residues" evidence="1">
    <location>
        <begin position="723"/>
        <end position="739"/>
    </location>
</feature>
<evidence type="ECO:0000256" key="1">
    <source>
        <dbReference type="SAM" id="MobiDB-lite"/>
    </source>
</evidence>
<feature type="compositionally biased region" description="Polar residues" evidence="1">
    <location>
        <begin position="869"/>
        <end position="890"/>
    </location>
</feature>
<evidence type="ECO:0000313" key="3">
    <source>
        <dbReference type="Proteomes" id="UP000554235"/>
    </source>
</evidence>
<protein>
    <submittedName>
        <fullName evidence="2">Uncharacterized protein</fullName>
    </submittedName>
</protein>
<gene>
    <name evidence="2" type="ORF">FALBO_8002</name>
</gene>
<name>A0A8H4LCR5_9HYPO</name>
<feature type="region of interest" description="Disordered" evidence="1">
    <location>
        <begin position="953"/>
        <end position="975"/>
    </location>
</feature>
<feature type="compositionally biased region" description="Polar residues" evidence="1">
    <location>
        <begin position="752"/>
        <end position="772"/>
    </location>
</feature>
<feature type="region of interest" description="Disordered" evidence="1">
    <location>
        <begin position="869"/>
        <end position="892"/>
    </location>
</feature>
<reference evidence="2 3" key="1">
    <citation type="submission" date="2020-01" db="EMBL/GenBank/DDBJ databases">
        <title>Identification and distribution of gene clusters putatively required for synthesis of sphingolipid metabolism inhibitors in phylogenetically diverse species of the filamentous fungus Fusarium.</title>
        <authorList>
            <person name="Kim H.-S."/>
            <person name="Busman M."/>
            <person name="Brown D.W."/>
            <person name="Divon H."/>
            <person name="Uhlig S."/>
            <person name="Proctor R.H."/>
        </authorList>
    </citation>
    <scope>NUCLEOTIDE SEQUENCE [LARGE SCALE GENOMIC DNA]</scope>
    <source>
        <strain evidence="2 3">NRRL 20459</strain>
    </source>
</reference>